<gene>
    <name evidence="2" type="ORF">GYMLUDRAFT_245144</name>
</gene>
<organism evidence="2 3">
    <name type="scientific">Collybiopsis luxurians FD-317 M1</name>
    <dbReference type="NCBI Taxonomy" id="944289"/>
    <lineage>
        <taxon>Eukaryota</taxon>
        <taxon>Fungi</taxon>
        <taxon>Dikarya</taxon>
        <taxon>Basidiomycota</taxon>
        <taxon>Agaricomycotina</taxon>
        <taxon>Agaricomycetes</taxon>
        <taxon>Agaricomycetidae</taxon>
        <taxon>Agaricales</taxon>
        <taxon>Marasmiineae</taxon>
        <taxon>Omphalotaceae</taxon>
        <taxon>Collybiopsis</taxon>
        <taxon>Collybiopsis luxurians</taxon>
    </lineage>
</organism>
<dbReference type="HOGENOM" id="CLU_839528_0_0_1"/>
<dbReference type="EMBL" id="KN834779">
    <property type="protein sequence ID" value="KIK59454.1"/>
    <property type="molecule type" value="Genomic_DNA"/>
</dbReference>
<feature type="transmembrane region" description="Helical" evidence="1">
    <location>
        <begin position="25"/>
        <end position="43"/>
    </location>
</feature>
<name>A0A0D0CAI0_9AGAR</name>
<dbReference type="AlphaFoldDB" id="A0A0D0CAI0"/>
<feature type="transmembrane region" description="Helical" evidence="1">
    <location>
        <begin position="74"/>
        <end position="99"/>
    </location>
</feature>
<sequence length="331" mass="37361">MVKGYTYLSIVVLQLLNHLLEMLSMHPSLLVIWLPLSVWFSLWRLRRRIVHIPPSSLPLHNSERLVNENMVQSMILAVFLHAWLTTFHLFTVITSNIAYKRSVVLPAWFVLALANLFLVVGFAQYLEALAIPRSHWGHFFILHRIVIFVFDLVHVVLWIIDLCRKSKPELASRRIYIILLIYSPSSSLENPFFIMRFSFLTTCLALAFTSSVYAAPTQNANGGSTESSQSLSSRADHTVTIHALGKLRHSEQEIEQAITNNKAKFGCGSGDKITFKWNVGKQDLSKATESSFSVEGLPDCAPPNSCRGMFQGNSFKIMKKTPQAGQTIVLE</sequence>
<proteinExistence type="predicted"/>
<evidence type="ECO:0000256" key="1">
    <source>
        <dbReference type="SAM" id="Phobius"/>
    </source>
</evidence>
<keyword evidence="1" id="KW-1133">Transmembrane helix</keyword>
<protein>
    <submittedName>
        <fullName evidence="2">Uncharacterized protein</fullName>
    </submittedName>
</protein>
<feature type="transmembrane region" description="Helical" evidence="1">
    <location>
        <begin position="193"/>
        <end position="215"/>
    </location>
</feature>
<dbReference type="Proteomes" id="UP000053593">
    <property type="component" value="Unassembled WGS sequence"/>
</dbReference>
<keyword evidence="1" id="KW-0812">Transmembrane</keyword>
<evidence type="ECO:0000313" key="3">
    <source>
        <dbReference type="Proteomes" id="UP000053593"/>
    </source>
</evidence>
<accession>A0A0D0CAI0</accession>
<feature type="transmembrane region" description="Helical" evidence="1">
    <location>
        <begin position="105"/>
        <end position="126"/>
    </location>
</feature>
<feature type="transmembrane region" description="Helical" evidence="1">
    <location>
        <begin position="138"/>
        <end position="160"/>
    </location>
</feature>
<evidence type="ECO:0000313" key="2">
    <source>
        <dbReference type="EMBL" id="KIK59454.1"/>
    </source>
</evidence>
<keyword evidence="3" id="KW-1185">Reference proteome</keyword>
<keyword evidence="1" id="KW-0472">Membrane</keyword>
<reference evidence="2 3" key="1">
    <citation type="submission" date="2014-04" db="EMBL/GenBank/DDBJ databases">
        <title>Evolutionary Origins and Diversification of the Mycorrhizal Mutualists.</title>
        <authorList>
            <consortium name="DOE Joint Genome Institute"/>
            <consortium name="Mycorrhizal Genomics Consortium"/>
            <person name="Kohler A."/>
            <person name="Kuo A."/>
            <person name="Nagy L.G."/>
            <person name="Floudas D."/>
            <person name="Copeland A."/>
            <person name="Barry K.W."/>
            <person name="Cichocki N."/>
            <person name="Veneault-Fourrey C."/>
            <person name="LaButti K."/>
            <person name="Lindquist E.A."/>
            <person name="Lipzen A."/>
            <person name="Lundell T."/>
            <person name="Morin E."/>
            <person name="Murat C."/>
            <person name="Riley R."/>
            <person name="Ohm R."/>
            <person name="Sun H."/>
            <person name="Tunlid A."/>
            <person name="Henrissat B."/>
            <person name="Grigoriev I.V."/>
            <person name="Hibbett D.S."/>
            <person name="Martin F."/>
        </authorList>
    </citation>
    <scope>NUCLEOTIDE SEQUENCE [LARGE SCALE GENOMIC DNA]</scope>
    <source>
        <strain evidence="2 3">FD-317 M1</strain>
    </source>
</reference>